<reference evidence="1 2" key="1">
    <citation type="submission" date="2018-06" db="EMBL/GenBank/DDBJ databases">
        <authorList>
            <consortium name="Pathogen Informatics"/>
            <person name="Doyle S."/>
        </authorList>
    </citation>
    <scope>NUCLEOTIDE SEQUENCE [LARGE SCALE GENOMIC DNA]</scope>
    <source>
        <strain evidence="1 2">NCTC11468</strain>
    </source>
</reference>
<dbReference type="KEGG" id="tpty:NCTC11468_02623"/>
<dbReference type="AlphaFoldDB" id="A0A2X5PC64"/>
<sequence>MGEFVLGDMGEYWRDVRDGTKERRKQARDSAHIRISAFFRKNGIEFEEGNNTLLFRTAAGTVAYYPPSQRMQHKGKWRDCSPTYCMNYVKNLRSE</sequence>
<dbReference type="EMBL" id="LS483499">
    <property type="protein sequence ID" value="SQK75773.1"/>
    <property type="molecule type" value="Genomic_DNA"/>
</dbReference>
<proteinExistence type="predicted"/>
<gene>
    <name evidence="1" type="ORF">NCTC11468_02623</name>
</gene>
<name>A0A2X5PC64_9GAMM</name>
<organism evidence="1 2">
    <name type="scientific">Tatumella ptyseos</name>
    <dbReference type="NCBI Taxonomy" id="82987"/>
    <lineage>
        <taxon>Bacteria</taxon>
        <taxon>Pseudomonadati</taxon>
        <taxon>Pseudomonadota</taxon>
        <taxon>Gammaproteobacteria</taxon>
        <taxon>Enterobacterales</taxon>
        <taxon>Erwiniaceae</taxon>
        <taxon>Tatumella</taxon>
    </lineage>
</organism>
<dbReference type="RefSeq" id="WP_029989402.1">
    <property type="nucleotide sequence ID" value="NZ_LS483499.1"/>
</dbReference>
<evidence type="ECO:0000313" key="2">
    <source>
        <dbReference type="Proteomes" id="UP000248758"/>
    </source>
</evidence>
<dbReference type="Proteomes" id="UP000248758">
    <property type="component" value="Chromosome 1"/>
</dbReference>
<accession>A0A2X5PC64</accession>
<evidence type="ECO:0000313" key="1">
    <source>
        <dbReference type="EMBL" id="SQK75773.1"/>
    </source>
</evidence>
<protein>
    <submittedName>
        <fullName evidence="1">Uncharacterized protein</fullName>
    </submittedName>
</protein>